<accession>A0A3A8Q5Y7</accession>
<comment type="caution">
    <text evidence="1">The sequence shown here is derived from an EMBL/GenBank/DDBJ whole genome shotgun (WGS) entry which is preliminary data.</text>
</comment>
<dbReference type="EMBL" id="RAWK01000109">
    <property type="protein sequence ID" value="RKH64103.1"/>
    <property type="molecule type" value="Genomic_DNA"/>
</dbReference>
<organism evidence="1 2">
    <name type="scientific">Corallococcus aberystwythensis</name>
    <dbReference type="NCBI Taxonomy" id="2316722"/>
    <lineage>
        <taxon>Bacteria</taxon>
        <taxon>Pseudomonadati</taxon>
        <taxon>Myxococcota</taxon>
        <taxon>Myxococcia</taxon>
        <taxon>Myxococcales</taxon>
        <taxon>Cystobacterineae</taxon>
        <taxon>Myxococcaceae</taxon>
        <taxon>Corallococcus</taxon>
    </lineage>
</organism>
<dbReference type="Proteomes" id="UP000267003">
    <property type="component" value="Unassembled WGS sequence"/>
</dbReference>
<reference evidence="2" key="1">
    <citation type="submission" date="2018-09" db="EMBL/GenBank/DDBJ databases">
        <authorList>
            <person name="Livingstone P.G."/>
            <person name="Whitworth D.E."/>
        </authorList>
    </citation>
    <scope>NUCLEOTIDE SEQUENCE [LARGE SCALE GENOMIC DNA]</scope>
    <source>
        <strain evidence="2">AB050A</strain>
    </source>
</reference>
<protein>
    <submittedName>
        <fullName evidence="1">Uncharacterized protein</fullName>
    </submittedName>
</protein>
<dbReference type="AlphaFoldDB" id="A0A3A8Q5Y7"/>
<proteinExistence type="predicted"/>
<sequence length="125" mass="13420">MPTHDKTKTPPERRRAPAGTTVRIDGLRLSREAWARVEALTAQLRRAGIPRARPSGALELLVLHPEVAAQVLAGGCRVYSCATCGSWLDAAGAITHQDALPGHEVQGFLVQGQNNPSKTVRRPKG</sequence>
<name>A0A3A8Q5Y7_9BACT</name>
<keyword evidence="2" id="KW-1185">Reference proteome</keyword>
<dbReference type="RefSeq" id="WP_120556827.1">
    <property type="nucleotide sequence ID" value="NZ_RAWK01000109.1"/>
</dbReference>
<evidence type="ECO:0000313" key="2">
    <source>
        <dbReference type="Proteomes" id="UP000267003"/>
    </source>
</evidence>
<dbReference type="OrthoDB" id="5514695at2"/>
<evidence type="ECO:0000313" key="1">
    <source>
        <dbReference type="EMBL" id="RKH64103.1"/>
    </source>
</evidence>
<gene>
    <name evidence="1" type="ORF">D7W81_19070</name>
</gene>